<evidence type="ECO:0000313" key="2">
    <source>
        <dbReference type="EMBL" id="KAK5996276.1"/>
    </source>
</evidence>
<organism evidence="2 3">
    <name type="scientific">Cladobotryum mycophilum</name>
    <dbReference type="NCBI Taxonomy" id="491253"/>
    <lineage>
        <taxon>Eukaryota</taxon>
        <taxon>Fungi</taxon>
        <taxon>Dikarya</taxon>
        <taxon>Ascomycota</taxon>
        <taxon>Pezizomycotina</taxon>
        <taxon>Sordariomycetes</taxon>
        <taxon>Hypocreomycetidae</taxon>
        <taxon>Hypocreales</taxon>
        <taxon>Hypocreaceae</taxon>
        <taxon>Cladobotryum</taxon>
    </lineage>
</organism>
<reference evidence="2 3" key="1">
    <citation type="submission" date="2024-01" db="EMBL/GenBank/DDBJ databases">
        <title>Complete genome of Cladobotryum mycophilum ATHUM6906.</title>
        <authorList>
            <person name="Christinaki A.C."/>
            <person name="Myridakis A.I."/>
            <person name="Kouvelis V.N."/>
        </authorList>
    </citation>
    <scope>NUCLEOTIDE SEQUENCE [LARGE SCALE GENOMIC DNA]</scope>
    <source>
        <strain evidence="2 3">ATHUM6906</strain>
    </source>
</reference>
<dbReference type="EMBL" id="JAVFKD010000003">
    <property type="protein sequence ID" value="KAK5996276.1"/>
    <property type="molecule type" value="Genomic_DNA"/>
</dbReference>
<sequence length="87" mass="9353">MKFIAASTLLVAVAQAAYNPCPDPKFPVVNCCAYSRAPDTYIGCRLAGSPKSLEEYESTCNAITGWITYPKCCTNKTSGHCKDPVKA</sequence>
<gene>
    <name evidence="2" type="ORF">PT974_03030</name>
</gene>
<feature type="signal peptide" evidence="1">
    <location>
        <begin position="1"/>
        <end position="16"/>
    </location>
</feature>
<comment type="caution">
    <text evidence="2">The sequence shown here is derived from an EMBL/GenBank/DDBJ whole genome shotgun (WGS) entry which is preliminary data.</text>
</comment>
<evidence type="ECO:0000313" key="3">
    <source>
        <dbReference type="Proteomes" id="UP001338125"/>
    </source>
</evidence>
<proteinExistence type="predicted"/>
<accession>A0ABR0SX10</accession>
<evidence type="ECO:0000256" key="1">
    <source>
        <dbReference type="SAM" id="SignalP"/>
    </source>
</evidence>
<feature type="chain" id="PRO_5046222912" evidence="1">
    <location>
        <begin position="17"/>
        <end position="87"/>
    </location>
</feature>
<keyword evidence="1" id="KW-0732">Signal</keyword>
<keyword evidence="3" id="KW-1185">Reference proteome</keyword>
<protein>
    <submittedName>
        <fullName evidence="2">Uncharacterized protein</fullName>
    </submittedName>
</protein>
<dbReference type="Proteomes" id="UP001338125">
    <property type="component" value="Unassembled WGS sequence"/>
</dbReference>
<name>A0ABR0SX10_9HYPO</name>